<keyword evidence="7 9" id="KW-0067">ATP-binding</keyword>
<dbReference type="Gene3D" id="3.40.50.300">
    <property type="entry name" value="P-loop containing nucleotide triphosphate hydrolases"/>
    <property type="match status" value="1"/>
</dbReference>
<dbReference type="GO" id="GO:0005737">
    <property type="term" value="C:cytoplasm"/>
    <property type="evidence" value="ECO:0007669"/>
    <property type="project" value="UniProtKB-SubCell"/>
</dbReference>
<evidence type="ECO:0000256" key="9">
    <source>
        <dbReference type="HAMAP-Rule" id="MF_00365"/>
    </source>
</evidence>
<keyword evidence="9 10" id="KW-0227">DNA damage</keyword>
<evidence type="ECO:0000256" key="2">
    <source>
        <dbReference type="ARBA" id="ARBA00008016"/>
    </source>
</evidence>
<dbReference type="PANTHER" id="PTHR32182:SF0">
    <property type="entry name" value="DNA REPLICATION AND REPAIR PROTEIN RECF"/>
    <property type="match status" value="1"/>
</dbReference>
<evidence type="ECO:0000256" key="6">
    <source>
        <dbReference type="ARBA" id="ARBA00022741"/>
    </source>
</evidence>
<dbReference type="GO" id="GO:0005524">
    <property type="term" value="F:ATP binding"/>
    <property type="evidence" value="ECO:0007669"/>
    <property type="project" value="UniProtKB-UniRule"/>
</dbReference>
<dbReference type="AlphaFoldDB" id="A0A1Y6K5G6"/>
<evidence type="ECO:0000256" key="1">
    <source>
        <dbReference type="ARBA" id="ARBA00004496"/>
    </source>
</evidence>
<dbReference type="GO" id="GO:0006260">
    <property type="term" value="P:DNA replication"/>
    <property type="evidence" value="ECO:0007669"/>
    <property type="project" value="UniProtKB-UniRule"/>
</dbReference>
<organism evidence="12 13">
    <name type="scientific">Candidatus Brevifilum fermentans</name>
    <dbReference type="NCBI Taxonomy" id="1986204"/>
    <lineage>
        <taxon>Bacteria</taxon>
        <taxon>Bacillati</taxon>
        <taxon>Chloroflexota</taxon>
        <taxon>Anaerolineae</taxon>
        <taxon>Anaerolineales</taxon>
        <taxon>Anaerolineaceae</taxon>
        <taxon>Candidatus Brevifilum</taxon>
    </lineage>
</organism>
<comment type="function">
    <text evidence="9 10">The RecF protein is involved in DNA metabolism; it is required for DNA replication and normal SOS inducibility. RecF binds preferentially to single-stranded, linear DNA. It also seems to bind ATP.</text>
</comment>
<evidence type="ECO:0000256" key="7">
    <source>
        <dbReference type="ARBA" id="ARBA00022840"/>
    </source>
</evidence>
<feature type="binding site" evidence="9">
    <location>
        <begin position="30"/>
        <end position="37"/>
    </location>
    <ligand>
        <name>ATP</name>
        <dbReference type="ChEBI" id="CHEBI:30616"/>
    </ligand>
</feature>
<dbReference type="HAMAP" id="MF_00365">
    <property type="entry name" value="RecF"/>
    <property type="match status" value="1"/>
</dbReference>
<dbReference type="PROSITE" id="PS00618">
    <property type="entry name" value="RECF_2"/>
    <property type="match status" value="1"/>
</dbReference>
<dbReference type="EMBL" id="LT859958">
    <property type="protein sequence ID" value="SMX54874.1"/>
    <property type="molecule type" value="Genomic_DNA"/>
</dbReference>
<dbReference type="InterPro" id="IPR001238">
    <property type="entry name" value="DNA-binding_RecF"/>
</dbReference>
<keyword evidence="9 10" id="KW-0234">DNA repair</keyword>
<evidence type="ECO:0000256" key="4">
    <source>
        <dbReference type="ARBA" id="ARBA00022490"/>
    </source>
</evidence>
<dbReference type="PROSITE" id="PS00617">
    <property type="entry name" value="RECF_1"/>
    <property type="match status" value="1"/>
</dbReference>
<keyword evidence="4 9" id="KW-0963">Cytoplasm</keyword>
<feature type="domain" description="RecF/RecN/SMC N-terminal" evidence="11">
    <location>
        <begin position="2"/>
        <end position="377"/>
    </location>
</feature>
<keyword evidence="8 9" id="KW-0238">DNA-binding</keyword>
<dbReference type="InterPro" id="IPR003395">
    <property type="entry name" value="RecF/RecN/SMC_N"/>
</dbReference>
<dbReference type="GO" id="GO:0000731">
    <property type="term" value="P:DNA synthesis involved in DNA repair"/>
    <property type="evidence" value="ECO:0007669"/>
    <property type="project" value="TreeGrafter"/>
</dbReference>
<dbReference type="InterPro" id="IPR018078">
    <property type="entry name" value="DNA-binding_RecF_CS"/>
</dbReference>
<dbReference type="GO" id="GO:0009432">
    <property type="term" value="P:SOS response"/>
    <property type="evidence" value="ECO:0007669"/>
    <property type="project" value="UniProtKB-UniRule"/>
</dbReference>
<dbReference type="SUPFAM" id="SSF52540">
    <property type="entry name" value="P-loop containing nucleoside triphosphate hydrolases"/>
    <property type="match status" value="1"/>
</dbReference>
<dbReference type="Proteomes" id="UP000195514">
    <property type="component" value="Chromosome I"/>
</dbReference>
<dbReference type="RefSeq" id="WP_087862681.1">
    <property type="nucleotide sequence ID" value="NZ_LT859958.1"/>
</dbReference>
<dbReference type="Pfam" id="PF02463">
    <property type="entry name" value="SMC_N"/>
    <property type="match status" value="1"/>
</dbReference>
<dbReference type="OrthoDB" id="9803889at2"/>
<reference evidence="13" key="1">
    <citation type="submission" date="2017-05" db="EMBL/GenBank/DDBJ databases">
        <authorList>
            <person name="Kirkegaard R."/>
            <person name="Mcilroy J S."/>
        </authorList>
    </citation>
    <scope>NUCLEOTIDE SEQUENCE [LARGE SCALE GENOMIC DNA]</scope>
</reference>
<dbReference type="InterPro" id="IPR027417">
    <property type="entry name" value="P-loop_NTPase"/>
</dbReference>
<gene>
    <name evidence="9 12" type="primary">recF</name>
    <name evidence="12" type="ORF">CFX1CAM_1809</name>
</gene>
<keyword evidence="13" id="KW-1185">Reference proteome</keyword>
<dbReference type="KEGG" id="abat:CFX1CAM_1809"/>
<accession>A0A1Y6K5G6</accession>
<keyword evidence="5 9" id="KW-0235">DNA replication</keyword>
<proteinExistence type="inferred from homology"/>
<keyword evidence="9 10" id="KW-0742">SOS response</keyword>
<keyword evidence="6 9" id="KW-0547">Nucleotide-binding</keyword>
<sequence length="402" mass="45891">MYVKHLSLTNFRSFSRLDLEFPREIFLLVGDNAQGKTTLLEAIYLLSTFTSFHASTDRQLISFTAPADRIAVSRIVGEIQKRGQTHRIEVRLIREPNSINGNQRFRKEVLLDGVKRKLNELIGFLNAVLFLPQMSRIIEEGPAERRRYLDMLISQVSPAYVRHLGDYSQTLSQRNALLKQLAERGGDRSQLAIWDGMLVRHGAFIMQERIKAIHEMELEAKRLHYDLTRRQEVLRLDYQPAYDPLSVPNGQMTLPVKTVADRTGITSEEIESGMLEALKNKQGEEIARGITTIGPHRDEMRFLSNQVDLGDYGSRGQGRTALLAMKLAEINWLHQRSGEWPVLLLDEIMSELDTERRKDLLLALTDCEQAVLTTTDLSMVDPEFVSTHPVWHVESGLVSPDF</sequence>
<dbReference type="GO" id="GO:0003697">
    <property type="term" value="F:single-stranded DNA binding"/>
    <property type="evidence" value="ECO:0007669"/>
    <property type="project" value="UniProtKB-UniRule"/>
</dbReference>
<comment type="similarity">
    <text evidence="2 9 10">Belongs to the RecF family.</text>
</comment>
<evidence type="ECO:0000256" key="3">
    <source>
        <dbReference type="ARBA" id="ARBA00020170"/>
    </source>
</evidence>
<dbReference type="Gene3D" id="1.20.1050.90">
    <property type="entry name" value="RecF/RecN/SMC, N-terminal domain"/>
    <property type="match status" value="1"/>
</dbReference>
<evidence type="ECO:0000313" key="12">
    <source>
        <dbReference type="EMBL" id="SMX54874.1"/>
    </source>
</evidence>
<dbReference type="GO" id="GO:0006302">
    <property type="term" value="P:double-strand break repair"/>
    <property type="evidence" value="ECO:0007669"/>
    <property type="project" value="TreeGrafter"/>
</dbReference>
<evidence type="ECO:0000256" key="5">
    <source>
        <dbReference type="ARBA" id="ARBA00022705"/>
    </source>
</evidence>
<protein>
    <recommendedName>
        <fullName evidence="3 9">DNA replication and repair protein RecF</fullName>
    </recommendedName>
</protein>
<evidence type="ECO:0000256" key="8">
    <source>
        <dbReference type="ARBA" id="ARBA00023125"/>
    </source>
</evidence>
<dbReference type="NCBIfam" id="TIGR00611">
    <property type="entry name" value="recf"/>
    <property type="match status" value="1"/>
</dbReference>
<comment type="subcellular location">
    <subcellularLocation>
        <location evidence="1 9 10">Cytoplasm</location>
    </subcellularLocation>
</comment>
<evidence type="ECO:0000313" key="13">
    <source>
        <dbReference type="Proteomes" id="UP000195514"/>
    </source>
</evidence>
<name>A0A1Y6K5G6_9CHLR</name>
<evidence type="ECO:0000259" key="11">
    <source>
        <dbReference type="Pfam" id="PF02463"/>
    </source>
</evidence>
<evidence type="ECO:0000256" key="10">
    <source>
        <dbReference type="RuleBase" id="RU000578"/>
    </source>
</evidence>
<dbReference type="InterPro" id="IPR042174">
    <property type="entry name" value="RecF_2"/>
</dbReference>
<dbReference type="PANTHER" id="PTHR32182">
    <property type="entry name" value="DNA REPLICATION AND REPAIR PROTEIN RECF"/>
    <property type="match status" value="1"/>
</dbReference>